<protein>
    <submittedName>
        <fullName evidence="1">Uncharacterized protein</fullName>
    </submittedName>
</protein>
<sequence length="152" mass="17275">MLASGKKNSLIDGEFGGRHEDLNWAPPLVSREQYREILASDIPALEIHLRPADGPWVNGRCAALLSHYYVPDVPFELQVAALEDWVRLLSPFPKWAIEAAVDEWLSRPGRQKPMPGDIIAACRWRVEEPALNLKLLRKLVDRYERELPGGRT</sequence>
<organism evidence="1 2">
    <name type="scientific">Azospirillum himalayense</name>
    <dbReference type="NCBI Taxonomy" id="654847"/>
    <lineage>
        <taxon>Bacteria</taxon>
        <taxon>Pseudomonadati</taxon>
        <taxon>Pseudomonadota</taxon>
        <taxon>Alphaproteobacteria</taxon>
        <taxon>Rhodospirillales</taxon>
        <taxon>Azospirillaceae</taxon>
        <taxon>Azospirillum</taxon>
    </lineage>
</organism>
<comment type="caution">
    <text evidence="1">The sequence shown here is derived from an EMBL/GenBank/DDBJ whole genome shotgun (WGS) entry which is preliminary data.</text>
</comment>
<evidence type="ECO:0000313" key="2">
    <source>
        <dbReference type="Proteomes" id="UP001596166"/>
    </source>
</evidence>
<name>A0ABW0GBF6_9PROT</name>
<gene>
    <name evidence="1" type="ORF">ACFPMG_24460</name>
</gene>
<accession>A0ABW0GBF6</accession>
<dbReference type="EMBL" id="JBHSLC010000081">
    <property type="protein sequence ID" value="MFC5358144.1"/>
    <property type="molecule type" value="Genomic_DNA"/>
</dbReference>
<dbReference type="Proteomes" id="UP001596166">
    <property type="component" value="Unassembled WGS sequence"/>
</dbReference>
<evidence type="ECO:0000313" key="1">
    <source>
        <dbReference type="EMBL" id="MFC5358144.1"/>
    </source>
</evidence>
<proteinExistence type="predicted"/>
<keyword evidence="2" id="KW-1185">Reference proteome</keyword>
<dbReference type="RefSeq" id="WP_376997844.1">
    <property type="nucleotide sequence ID" value="NZ_JBHSLC010000081.1"/>
</dbReference>
<reference evidence="2" key="1">
    <citation type="journal article" date="2019" name="Int. J. Syst. Evol. Microbiol.">
        <title>The Global Catalogue of Microorganisms (GCM) 10K type strain sequencing project: providing services to taxonomists for standard genome sequencing and annotation.</title>
        <authorList>
            <consortium name="The Broad Institute Genomics Platform"/>
            <consortium name="The Broad Institute Genome Sequencing Center for Infectious Disease"/>
            <person name="Wu L."/>
            <person name="Ma J."/>
        </authorList>
    </citation>
    <scope>NUCLEOTIDE SEQUENCE [LARGE SCALE GENOMIC DNA]</scope>
    <source>
        <strain evidence="2">CCUG 58760</strain>
    </source>
</reference>